<name>A0ABU8S8L5_9SPHN</name>
<evidence type="ECO:0000313" key="11">
    <source>
        <dbReference type="Proteomes" id="UP001379235"/>
    </source>
</evidence>
<reference evidence="10 11" key="1">
    <citation type="submission" date="2024-03" db="EMBL/GenBank/DDBJ databases">
        <authorList>
            <person name="Jo J.-H."/>
        </authorList>
    </citation>
    <scope>NUCLEOTIDE SEQUENCE [LARGE SCALE GENOMIC DNA]</scope>
    <source>
        <strain evidence="10 11">AS3R-12</strain>
    </source>
</reference>
<comment type="caution">
    <text evidence="10">The sequence shown here is derived from an EMBL/GenBank/DDBJ whole genome shotgun (WGS) entry which is preliminary data.</text>
</comment>
<evidence type="ECO:0000256" key="6">
    <source>
        <dbReference type="ARBA" id="ARBA00023049"/>
    </source>
</evidence>
<comment type="cofactor">
    <cofactor evidence="1">
        <name>Zn(2+)</name>
        <dbReference type="ChEBI" id="CHEBI:29105"/>
    </cofactor>
</comment>
<evidence type="ECO:0000256" key="3">
    <source>
        <dbReference type="ARBA" id="ARBA00022723"/>
    </source>
</evidence>
<feature type="coiled-coil region" evidence="7">
    <location>
        <begin position="229"/>
        <end position="256"/>
    </location>
</feature>
<dbReference type="Pfam" id="PF01551">
    <property type="entry name" value="Peptidase_M23"/>
    <property type="match status" value="1"/>
</dbReference>
<dbReference type="InterPro" id="IPR016047">
    <property type="entry name" value="M23ase_b-sheet_dom"/>
</dbReference>
<evidence type="ECO:0000256" key="8">
    <source>
        <dbReference type="SAM" id="SignalP"/>
    </source>
</evidence>
<evidence type="ECO:0000256" key="5">
    <source>
        <dbReference type="ARBA" id="ARBA00022833"/>
    </source>
</evidence>
<keyword evidence="11" id="KW-1185">Reference proteome</keyword>
<dbReference type="InterPro" id="IPR011055">
    <property type="entry name" value="Dup_hybrid_motif"/>
</dbReference>
<keyword evidence="5" id="KW-0862">Zinc</keyword>
<organism evidence="10 11">
    <name type="scientific">Novosphingobium aquae</name>
    <dbReference type="NCBI Taxonomy" id="3133435"/>
    <lineage>
        <taxon>Bacteria</taxon>
        <taxon>Pseudomonadati</taxon>
        <taxon>Pseudomonadota</taxon>
        <taxon>Alphaproteobacteria</taxon>
        <taxon>Sphingomonadales</taxon>
        <taxon>Sphingomonadaceae</taxon>
        <taxon>Novosphingobium</taxon>
    </lineage>
</organism>
<gene>
    <name evidence="10" type="ORF">WG900_10285</name>
</gene>
<evidence type="ECO:0000259" key="9">
    <source>
        <dbReference type="Pfam" id="PF01551"/>
    </source>
</evidence>
<keyword evidence="2" id="KW-0645">Protease</keyword>
<dbReference type="Gene3D" id="2.70.70.10">
    <property type="entry name" value="Glucose Permease (Domain IIA)"/>
    <property type="match status" value="1"/>
</dbReference>
<accession>A0ABU8S8L5</accession>
<dbReference type="InterPro" id="IPR050570">
    <property type="entry name" value="Cell_wall_metabolism_enzyme"/>
</dbReference>
<feature type="coiled-coil region" evidence="7">
    <location>
        <begin position="40"/>
        <end position="88"/>
    </location>
</feature>
<keyword evidence="6" id="KW-0482">Metalloprotease</keyword>
<dbReference type="RefSeq" id="WP_339966857.1">
    <property type="nucleotide sequence ID" value="NZ_JBBHJY010000004.1"/>
</dbReference>
<evidence type="ECO:0000313" key="10">
    <source>
        <dbReference type="EMBL" id="MEJ6010306.1"/>
    </source>
</evidence>
<dbReference type="CDD" id="cd12797">
    <property type="entry name" value="M23_peptidase"/>
    <property type="match status" value="1"/>
</dbReference>
<keyword evidence="4" id="KW-0378">Hydrolase</keyword>
<evidence type="ECO:0000256" key="2">
    <source>
        <dbReference type="ARBA" id="ARBA00022670"/>
    </source>
</evidence>
<keyword evidence="8" id="KW-0732">Signal</keyword>
<feature type="chain" id="PRO_5046552624" evidence="8">
    <location>
        <begin position="23"/>
        <end position="405"/>
    </location>
</feature>
<dbReference type="Proteomes" id="UP001379235">
    <property type="component" value="Unassembled WGS sequence"/>
</dbReference>
<protein>
    <submittedName>
        <fullName evidence="10">Peptidoglycan DD-metalloendopeptidase family protein</fullName>
    </submittedName>
</protein>
<dbReference type="PANTHER" id="PTHR21666:SF288">
    <property type="entry name" value="CELL DIVISION PROTEIN YTFB"/>
    <property type="match status" value="1"/>
</dbReference>
<feature type="domain" description="M23ase beta-sheet core" evidence="9">
    <location>
        <begin position="310"/>
        <end position="399"/>
    </location>
</feature>
<keyword evidence="3" id="KW-0479">Metal-binding</keyword>
<evidence type="ECO:0000256" key="4">
    <source>
        <dbReference type="ARBA" id="ARBA00022801"/>
    </source>
</evidence>
<dbReference type="SUPFAM" id="SSF51261">
    <property type="entry name" value="Duplicated hybrid motif"/>
    <property type="match status" value="1"/>
</dbReference>
<dbReference type="EMBL" id="JBBHJY010000004">
    <property type="protein sequence ID" value="MEJ6010306.1"/>
    <property type="molecule type" value="Genomic_DNA"/>
</dbReference>
<dbReference type="PANTHER" id="PTHR21666">
    <property type="entry name" value="PEPTIDASE-RELATED"/>
    <property type="match status" value="1"/>
</dbReference>
<evidence type="ECO:0000256" key="7">
    <source>
        <dbReference type="SAM" id="Coils"/>
    </source>
</evidence>
<keyword evidence="7" id="KW-0175">Coiled coil</keyword>
<feature type="signal peptide" evidence="8">
    <location>
        <begin position="1"/>
        <end position="22"/>
    </location>
</feature>
<sequence>MRRFPILAGLLALGAIAAAATAQQQELATYDNAGDARAALAEARREGAAARQRAEVLEAEAAKAGQQADRTAREAAAAAARIQEAQAAIAAREADIRLIDQQREELRARLAQRQLPVVRLTGALQRLSRRPLTLSLLRPGSLQDTVHMRAMLDTMLPEVQRRTAALRGEIDKGKALRDQALAAVQTLKTEQAELGKRRQALAALETRQRLDLRQSSGTADREAERALALAEAARDLDGLTEQLSEAGELREELAKLAGPVIRPANPQAAQVAVIDPSPSASAAAAPAFQMPVQGRLIAGFGASAPGVARSQGIALVARAGAQAVAPAPGRVAFAGPYRGYGSIIIIDHGNGWTSLVTGLAQVDTVVGRNVVAGSPLGLAGPGRPVVSLELRRDGKPVNPLDFARL</sequence>
<proteinExistence type="predicted"/>
<evidence type="ECO:0000256" key="1">
    <source>
        <dbReference type="ARBA" id="ARBA00001947"/>
    </source>
</evidence>